<accession>A0AA91I4R3</accession>
<comment type="caution">
    <text evidence="1">The sequence shown here is derived from an EMBL/GenBank/DDBJ whole genome shotgun (WGS) entry which is preliminary data.</text>
</comment>
<evidence type="ECO:0000313" key="2">
    <source>
        <dbReference type="Proteomes" id="UP000077734"/>
    </source>
</evidence>
<dbReference type="Proteomes" id="UP000077734">
    <property type="component" value="Unassembled WGS sequence"/>
</dbReference>
<name>A0AA91I4R3_9GAMM</name>
<evidence type="ECO:0000313" key="1">
    <source>
        <dbReference type="EMBL" id="OAI25030.1"/>
    </source>
</evidence>
<keyword evidence="2" id="KW-1185">Reference proteome</keyword>
<gene>
    <name evidence="1" type="ORF">A1356_14755</name>
</gene>
<reference evidence="1 2" key="1">
    <citation type="submission" date="2016-03" db="EMBL/GenBank/DDBJ databases">
        <authorList>
            <person name="Heylen K."/>
            <person name="De Vos P."/>
            <person name="Vekeman B."/>
        </authorList>
    </citation>
    <scope>NUCLEOTIDE SEQUENCE [LARGE SCALE GENOMIC DNA]</scope>
    <source>
        <strain evidence="1 2">R-49807</strain>
    </source>
</reference>
<organism evidence="1 2">
    <name type="scientific">Methylomonas koyamae</name>
    <dbReference type="NCBI Taxonomy" id="702114"/>
    <lineage>
        <taxon>Bacteria</taxon>
        <taxon>Pseudomonadati</taxon>
        <taxon>Pseudomonadota</taxon>
        <taxon>Gammaproteobacteria</taxon>
        <taxon>Methylococcales</taxon>
        <taxon>Methylococcaceae</taxon>
        <taxon>Methylomonas</taxon>
    </lineage>
</organism>
<dbReference type="EMBL" id="LUUL01000084">
    <property type="protein sequence ID" value="OAI25030.1"/>
    <property type="molecule type" value="Genomic_DNA"/>
</dbReference>
<dbReference type="AlphaFoldDB" id="A0AA91I4R3"/>
<sequence length="65" mass="6865">MLPVSCLSVCLAACGGSQPDATAADAAQKNKPVYEAVVEPLDQAKQAESDVFKSAERQKKQAEEL</sequence>
<protein>
    <submittedName>
        <fullName evidence="1">Uncharacterized protein</fullName>
    </submittedName>
</protein>
<proteinExistence type="predicted"/>